<keyword evidence="1" id="KW-0472">Membrane</keyword>
<accession>A0A9P6CG24</accession>
<protein>
    <submittedName>
        <fullName evidence="2">Uncharacterized protein</fullName>
    </submittedName>
</protein>
<evidence type="ECO:0000313" key="2">
    <source>
        <dbReference type="EMBL" id="KAF9464617.1"/>
    </source>
</evidence>
<comment type="caution">
    <text evidence="2">The sequence shown here is derived from an EMBL/GenBank/DDBJ whole genome shotgun (WGS) entry which is preliminary data.</text>
</comment>
<keyword evidence="3" id="KW-1185">Reference proteome</keyword>
<keyword evidence="1" id="KW-0812">Transmembrane</keyword>
<proteinExistence type="predicted"/>
<dbReference type="EMBL" id="MU150253">
    <property type="protein sequence ID" value="KAF9464617.1"/>
    <property type="molecule type" value="Genomic_DNA"/>
</dbReference>
<name>A0A9P6CG24_9AGAR</name>
<gene>
    <name evidence="2" type="ORF">BDZ94DRAFT_479842</name>
</gene>
<evidence type="ECO:0000256" key="1">
    <source>
        <dbReference type="SAM" id="Phobius"/>
    </source>
</evidence>
<feature type="transmembrane region" description="Helical" evidence="1">
    <location>
        <begin position="56"/>
        <end position="75"/>
    </location>
</feature>
<organism evidence="2 3">
    <name type="scientific">Collybia nuda</name>
    <dbReference type="NCBI Taxonomy" id="64659"/>
    <lineage>
        <taxon>Eukaryota</taxon>
        <taxon>Fungi</taxon>
        <taxon>Dikarya</taxon>
        <taxon>Basidiomycota</taxon>
        <taxon>Agaricomycotina</taxon>
        <taxon>Agaricomycetes</taxon>
        <taxon>Agaricomycetidae</taxon>
        <taxon>Agaricales</taxon>
        <taxon>Tricholomatineae</taxon>
        <taxon>Clitocybaceae</taxon>
        <taxon>Collybia</taxon>
    </lineage>
</organism>
<sequence length="112" mass="12990">MWTYISPHQVIYIFIIDQTTRALEQRHPGVITWGRISYLDLVIGSGRRESYDETFYFFYLGFLAAGVCFLMTELIHNRLRNIMACFQWASSALWLSVVNSTRCGAVSKRLEA</sequence>
<reference evidence="2" key="1">
    <citation type="submission" date="2020-11" db="EMBL/GenBank/DDBJ databases">
        <authorList>
            <consortium name="DOE Joint Genome Institute"/>
            <person name="Ahrendt S."/>
            <person name="Riley R."/>
            <person name="Andreopoulos W."/>
            <person name="Labutti K."/>
            <person name="Pangilinan J."/>
            <person name="Ruiz-Duenas F.J."/>
            <person name="Barrasa J.M."/>
            <person name="Sanchez-Garcia M."/>
            <person name="Camarero S."/>
            <person name="Miyauchi S."/>
            <person name="Serrano A."/>
            <person name="Linde D."/>
            <person name="Babiker R."/>
            <person name="Drula E."/>
            <person name="Ayuso-Fernandez I."/>
            <person name="Pacheco R."/>
            <person name="Padilla G."/>
            <person name="Ferreira P."/>
            <person name="Barriuso J."/>
            <person name="Kellner H."/>
            <person name="Castanera R."/>
            <person name="Alfaro M."/>
            <person name="Ramirez L."/>
            <person name="Pisabarro A.G."/>
            <person name="Kuo A."/>
            <person name="Tritt A."/>
            <person name="Lipzen A."/>
            <person name="He G."/>
            <person name="Yan M."/>
            <person name="Ng V."/>
            <person name="Cullen D."/>
            <person name="Martin F."/>
            <person name="Rosso M.-N."/>
            <person name="Henrissat B."/>
            <person name="Hibbett D."/>
            <person name="Martinez A.T."/>
            <person name="Grigoriev I.V."/>
        </authorList>
    </citation>
    <scope>NUCLEOTIDE SEQUENCE</scope>
    <source>
        <strain evidence="2">CBS 247.69</strain>
    </source>
</reference>
<keyword evidence="1" id="KW-1133">Transmembrane helix</keyword>
<dbReference type="Proteomes" id="UP000807353">
    <property type="component" value="Unassembled WGS sequence"/>
</dbReference>
<dbReference type="AlphaFoldDB" id="A0A9P6CG24"/>
<evidence type="ECO:0000313" key="3">
    <source>
        <dbReference type="Proteomes" id="UP000807353"/>
    </source>
</evidence>